<dbReference type="GO" id="GO:0022841">
    <property type="term" value="F:potassium ion leak channel activity"/>
    <property type="evidence" value="ECO:0000318"/>
    <property type="project" value="GO_Central"/>
</dbReference>
<feature type="transmembrane region" description="Helical" evidence="9">
    <location>
        <begin position="270"/>
        <end position="291"/>
    </location>
</feature>
<dbReference type="OrthoDB" id="297496at2759"/>
<evidence type="ECO:0000256" key="2">
    <source>
        <dbReference type="ARBA" id="ARBA00022448"/>
    </source>
</evidence>
<dbReference type="PANTHER" id="PTHR11003:SF334">
    <property type="entry name" value="FI03418P"/>
    <property type="match status" value="1"/>
</dbReference>
<evidence type="ECO:0000256" key="6">
    <source>
        <dbReference type="ARBA" id="ARBA00023136"/>
    </source>
</evidence>
<keyword evidence="5 8" id="KW-0406">Ion transport</keyword>
<dbReference type="InParanoid" id="T1EGS2"/>
<keyword evidence="2 8" id="KW-0813">Transport</keyword>
<reference evidence="12" key="3">
    <citation type="submission" date="2015-06" db="UniProtKB">
        <authorList>
            <consortium name="EnsemblMetazoa"/>
        </authorList>
    </citation>
    <scope>IDENTIFICATION</scope>
</reference>
<name>T1EGS2_HELRO</name>
<evidence type="ECO:0000256" key="1">
    <source>
        <dbReference type="ARBA" id="ARBA00004141"/>
    </source>
</evidence>
<dbReference type="GO" id="GO:0071805">
    <property type="term" value="P:potassium ion transmembrane transport"/>
    <property type="evidence" value="ECO:0000318"/>
    <property type="project" value="GO_Central"/>
</dbReference>
<dbReference type="GeneID" id="20195772"/>
<dbReference type="eggNOG" id="KOG1418">
    <property type="taxonomic scope" value="Eukaryota"/>
</dbReference>
<dbReference type="InterPro" id="IPR013099">
    <property type="entry name" value="K_chnl_dom"/>
</dbReference>
<organism evidence="12 13">
    <name type="scientific">Helobdella robusta</name>
    <name type="common">Californian leech</name>
    <dbReference type="NCBI Taxonomy" id="6412"/>
    <lineage>
        <taxon>Eukaryota</taxon>
        <taxon>Metazoa</taxon>
        <taxon>Spiralia</taxon>
        <taxon>Lophotrochozoa</taxon>
        <taxon>Annelida</taxon>
        <taxon>Clitellata</taxon>
        <taxon>Hirudinea</taxon>
        <taxon>Rhynchobdellida</taxon>
        <taxon>Glossiphoniidae</taxon>
        <taxon>Helobdella</taxon>
    </lineage>
</organism>
<evidence type="ECO:0000256" key="8">
    <source>
        <dbReference type="RuleBase" id="RU003857"/>
    </source>
</evidence>
<dbReference type="EMBL" id="KB097599">
    <property type="protein sequence ID" value="ESN93612.1"/>
    <property type="molecule type" value="Genomic_DNA"/>
</dbReference>
<sequence>QKIANCCRETTAFLFSHVGLSAMIVAYTVLGAFTFRQIESESERMEKFHIIKLKDDLVGEILNLTEKARIHPNKKLLNETLRKIFLDFQTELYKAVKDKGWNGLDEVDETSLQWSLAGSILYAITVITTIGYGHVVPKTDIGRIVTILYALVGIPLTFLYLSNIGNFLADCFRIFYKNICCDVFCCKKCERQRKKERLILRKKREKLIRKKLVAEAAKQTVLISCNKKKNRNYAKLRSVVGVTLGRDLSTDLSSSGKEETCEHATVTVPIYICLILIGSYLFIGSALFSFWEGWNTITGSYFCFVTLSTIGFGDIVPGTEAKDWSSQPKLVLCAIWLAFGLSLLAMCFNLMQEEVKEKFK</sequence>
<feature type="transmembrane region" description="Helical" evidence="9">
    <location>
        <begin position="114"/>
        <end position="135"/>
    </location>
</feature>
<dbReference type="KEGG" id="hro:HELRODRAFT_121515"/>
<gene>
    <name evidence="12" type="primary">20195772</name>
    <name evidence="11" type="ORF">HELRODRAFT_121515</name>
</gene>
<dbReference type="Proteomes" id="UP000015101">
    <property type="component" value="Unassembled WGS sequence"/>
</dbReference>
<feature type="transmembrane region" description="Helical" evidence="9">
    <location>
        <begin position="141"/>
        <end position="161"/>
    </location>
</feature>
<evidence type="ECO:0000313" key="13">
    <source>
        <dbReference type="Proteomes" id="UP000015101"/>
    </source>
</evidence>
<feature type="transmembrane region" description="Helical" evidence="9">
    <location>
        <begin position="12"/>
        <end position="35"/>
    </location>
</feature>
<keyword evidence="3 8" id="KW-0812">Transmembrane</keyword>
<reference evidence="13" key="1">
    <citation type="submission" date="2012-12" db="EMBL/GenBank/DDBJ databases">
        <authorList>
            <person name="Hellsten U."/>
            <person name="Grimwood J."/>
            <person name="Chapman J.A."/>
            <person name="Shapiro H."/>
            <person name="Aerts A."/>
            <person name="Otillar R.P."/>
            <person name="Terry A.Y."/>
            <person name="Boore J.L."/>
            <person name="Simakov O."/>
            <person name="Marletaz F."/>
            <person name="Cho S.-J."/>
            <person name="Edsinger-Gonzales E."/>
            <person name="Havlak P."/>
            <person name="Kuo D.-H."/>
            <person name="Larsson T."/>
            <person name="Lv J."/>
            <person name="Arendt D."/>
            <person name="Savage R."/>
            <person name="Osoegawa K."/>
            <person name="de Jong P."/>
            <person name="Lindberg D.R."/>
            <person name="Seaver E.C."/>
            <person name="Weisblat D.A."/>
            <person name="Putnam N.H."/>
            <person name="Grigoriev I.V."/>
            <person name="Rokhsar D.S."/>
        </authorList>
    </citation>
    <scope>NUCLEOTIDE SEQUENCE</scope>
</reference>
<dbReference type="OMA" id="NWGKIAT"/>
<comment type="similarity">
    <text evidence="8">Belongs to the two pore domain potassium channel (TC 1.A.1.8) family.</text>
</comment>
<dbReference type="SUPFAM" id="SSF81324">
    <property type="entry name" value="Voltage-gated potassium channels"/>
    <property type="match status" value="2"/>
</dbReference>
<keyword evidence="7 8" id="KW-0407">Ion channel</keyword>
<dbReference type="EnsemblMetazoa" id="HelroT121515">
    <property type="protein sequence ID" value="HelroP121515"/>
    <property type="gene ID" value="HelroG121515"/>
</dbReference>
<dbReference type="Gene3D" id="1.10.287.70">
    <property type="match status" value="1"/>
</dbReference>
<keyword evidence="13" id="KW-1185">Reference proteome</keyword>
<evidence type="ECO:0000256" key="7">
    <source>
        <dbReference type="ARBA" id="ARBA00023303"/>
    </source>
</evidence>
<evidence type="ECO:0000256" key="5">
    <source>
        <dbReference type="ARBA" id="ARBA00023065"/>
    </source>
</evidence>
<proteinExistence type="inferred from homology"/>
<dbReference type="STRING" id="6412.T1EGS2"/>
<comment type="subcellular location">
    <subcellularLocation>
        <location evidence="1">Membrane</location>
        <topology evidence="1">Multi-pass membrane protein</topology>
    </subcellularLocation>
</comment>
<keyword evidence="6 9" id="KW-0472">Membrane</keyword>
<dbReference type="AlphaFoldDB" id="T1EGS2"/>
<evidence type="ECO:0000256" key="3">
    <source>
        <dbReference type="ARBA" id="ARBA00022692"/>
    </source>
</evidence>
<dbReference type="RefSeq" id="XP_009028254.1">
    <property type="nucleotide sequence ID" value="XM_009030006.1"/>
</dbReference>
<feature type="transmembrane region" description="Helical" evidence="9">
    <location>
        <begin position="330"/>
        <end position="351"/>
    </location>
</feature>
<evidence type="ECO:0000259" key="10">
    <source>
        <dbReference type="Pfam" id="PF07885"/>
    </source>
</evidence>
<dbReference type="Pfam" id="PF07885">
    <property type="entry name" value="Ion_trans_2"/>
    <property type="match status" value="2"/>
</dbReference>
<dbReference type="PANTHER" id="PTHR11003">
    <property type="entry name" value="POTASSIUM CHANNEL, SUBFAMILY K"/>
    <property type="match status" value="1"/>
</dbReference>
<keyword evidence="4 9" id="KW-1133">Transmembrane helix</keyword>
<feature type="domain" description="Potassium channel" evidence="10">
    <location>
        <begin position="276"/>
        <end position="355"/>
    </location>
</feature>
<reference evidence="11 13" key="2">
    <citation type="journal article" date="2013" name="Nature">
        <title>Insights into bilaterian evolution from three spiralian genomes.</title>
        <authorList>
            <person name="Simakov O."/>
            <person name="Marletaz F."/>
            <person name="Cho S.J."/>
            <person name="Edsinger-Gonzales E."/>
            <person name="Havlak P."/>
            <person name="Hellsten U."/>
            <person name="Kuo D.H."/>
            <person name="Larsson T."/>
            <person name="Lv J."/>
            <person name="Arendt D."/>
            <person name="Savage R."/>
            <person name="Osoegawa K."/>
            <person name="de Jong P."/>
            <person name="Grimwood J."/>
            <person name="Chapman J.A."/>
            <person name="Shapiro H."/>
            <person name="Aerts A."/>
            <person name="Otillar R.P."/>
            <person name="Terry A.Y."/>
            <person name="Boore J.L."/>
            <person name="Grigoriev I.V."/>
            <person name="Lindberg D.R."/>
            <person name="Seaver E.C."/>
            <person name="Weisblat D.A."/>
            <person name="Putnam N.H."/>
            <person name="Rokhsar D.S."/>
        </authorList>
    </citation>
    <scope>NUCLEOTIDE SEQUENCE</scope>
</reference>
<evidence type="ECO:0000256" key="4">
    <source>
        <dbReference type="ARBA" id="ARBA00022989"/>
    </source>
</evidence>
<feature type="domain" description="Potassium channel" evidence="10">
    <location>
        <begin position="108"/>
        <end position="169"/>
    </location>
</feature>
<evidence type="ECO:0000313" key="12">
    <source>
        <dbReference type="EnsemblMetazoa" id="HelroP121515"/>
    </source>
</evidence>
<dbReference type="PRINTS" id="PR01333">
    <property type="entry name" value="2POREKCHANEL"/>
</dbReference>
<dbReference type="GO" id="GO:0015271">
    <property type="term" value="F:outward rectifier potassium channel activity"/>
    <property type="evidence" value="ECO:0000318"/>
    <property type="project" value="GO_Central"/>
</dbReference>
<dbReference type="GO" id="GO:0005886">
    <property type="term" value="C:plasma membrane"/>
    <property type="evidence" value="ECO:0000318"/>
    <property type="project" value="GO_Central"/>
</dbReference>
<accession>T1EGS2</accession>
<dbReference type="EMBL" id="AMQM01007336">
    <property type="status" value="NOT_ANNOTATED_CDS"/>
    <property type="molecule type" value="Genomic_DNA"/>
</dbReference>
<dbReference type="CTD" id="20195772"/>
<evidence type="ECO:0000313" key="11">
    <source>
        <dbReference type="EMBL" id="ESN93612.1"/>
    </source>
</evidence>
<evidence type="ECO:0000256" key="9">
    <source>
        <dbReference type="SAM" id="Phobius"/>
    </source>
</evidence>
<feature type="transmembrane region" description="Helical" evidence="9">
    <location>
        <begin position="297"/>
        <end position="318"/>
    </location>
</feature>
<protein>
    <recommendedName>
        <fullName evidence="10">Potassium channel domain-containing protein</fullName>
    </recommendedName>
</protein>
<dbReference type="InterPro" id="IPR003280">
    <property type="entry name" value="2pore_dom_K_chnl"/>
</dbReference>
<dbReference type="HOGENOM" id="CLU_022504_5_2_1"/>